<feature type="region of interest" description="Disordered" evidence="6">
    <location>
        <begin position="1"/>
        <end position="32"/>
    </location>
</feature>
<dbReference type="GO" id="GO:0005634">
    <property type="term" value="C:nucleus"/>
    <property type="evidence" value="ECO:0007669"/>
    <property type="project" value="TreeGrafter"/>
</dbReference>
<dbReference type="PANTHER" id="PTHR23325:SF1">
    <property type="entry name" value="SERUM RESPONSE FACTOR-BINDING PROTEIN 1"/>
    <property type="match status" value="1"/>
</dbReference>
<feature type="compositionally biased region" description="Basic and acidic residues" evidence="6">
    <location>
        <begin position="291"/>
        <end position="300"/>
    </location>
</feature>
<evidence type="ECO:0000313" key="9">
    <source>
        <dbReference type="Proteomes" id="UP001162480"/>
    </source>
</evidence>
<feature type="compositionally biased region" description="Basic and acidic residues" evidence="6">
    <location>
        <begin position="479"/>
        <end position="489"/>
    </location>
</feature>
<dbReference type="Pfam" id="PF09073">
    <property type="entry name" value="BUD22"/>
    <property type="match status" value="1"/>
</dbReference>
<keyword evidence="9" id="KW-1185">Reference proteome</keyword>
<feature type="region of interest" description="Disordered" evidence="6">
    <location>
        <begin position="203"/>
        <end position="517"/>
    </location>
</feature>
<evidence type="ECO:0000259" key="7">
    <source>
        <dbReference type="Pfam" id="PF09073"/>
    </source>
</evidence>
<feature type="compositionally biased region" description="Basic and acidic residues" evidence="6">
    <location>
        <begin position="271"/>
        <end position="282"/>
    </location>
</feature>
<dbReference type="EMBL" id="OX597825">
    <property type="protein sequence ID" value="CAI9731278.1"/>
    <property type="molecule type" value="Genomic_DNA"/>
</dbReference>
<feature type="compositionally biased region" description="Polar residues" evidence="6">
    <location>
        <begin position="490"/>
        <end position="508"/>
    </location>
</feature>
<dbReference type="PANTHER" id="PTHR23325">
    <property type="entry name" value="SERUM RESPONSE FACTOR-BINDING"/>
    <property type="match status" value="1"/>
</dbReference>
<proteinExistence type="predicted"/>
<protein>
    <recommendedName>
        <fullName evidence="1">Serum response factor-binding protein 1</fullName>
    </recommendedName>
    <alternativeName>
        <fullName evidence="4">SRF-dependent transcription regulation-associated protein</fullName>
    </alternativeName>
</protein>
<comment type="function">
    <text evidence="3">May be involved in regulating transcriptional activation of cardiac genes during the aging process. May play a role in biosynthesis and/or processing of SLC2A4 in adipose cells.</text>
</comment>
<dbReference type="GO" id="GO:0030686">
    <property type="term" value="C:90S preribosome"/>
    <property type="evidence" value="ECO:0007669"/>
    <property type="project" value="TreeGrafter"/>
</dbReference>
<evidence type="ECO:0000256" key="1">
    <source>
        <dbReference type="ARBA" id="ARBA00013459"/>
    </source>
</evidence>
<evidence type="ECO:0000256" key="4">
    <source>
        <dbReference type="ARBA" id="ARBA00033254"/>
    </source>
</evidence>
<feature type="domain" description="Bud22" evidence="7">
    <location>
        <begin position="452"/>
        <end position="535"/>
    </location>
</feature>
<gene>
    <name evidence="8" type="ORF">OCTVUL_1B014849</name>
</gene>
<dbReference type="GO" id="GO:0030490">
    <property type="term" value="P:maturation of SSU-rRNA"/>
    <property type="evidence" value="ECO:0007669"/>
    <property type="project" value="TreeGrafter"/>
</dbReference>
<accession>A0AA36BC04</accession>
<feature type="compositionally biased region" description="Low complexity" evidence="6">
    <location>
        <begin position="373"/>
        <end position="384"/>
    </location>
</feature>
<dbReference type="AlphaFoldDB" id="A0AA36BC04"/>
<feature type="compositionally biased region" description="Basic and acidic residues" evidence="6">
    <location>
        <begin position="18"/>
        <end position="28"/>
    </location>
</feature>
<feature type="coiled-coil region" evidence="5">
    <location>
        <begin position="50"/>
        <end position="88"/>
    </location>
</feature>
<feature type="compositionally biased region" description="Polar residues" evidence="6">
    <location>
        <begin position="469"/>
        <end position="478"/>
    </location>
</feature>
<sequence length="538" mass="59506">MTAEHAIEAENIASQKENATKDESKQFGEESSLDKVALNNKIVTMRQTTKKSKSHVLAKLIRQLKQLKNKTNEKAEIAEKNKKNSETLVKEIAALKKLKPDTISRFVLGNTLTFVQLSSKGFQTIESRTLARFANESQLQKSVAEFRENHPDWKSLAAFLQTQSTGRQIKKTKNTKSKAEKKVNIQAKKALVSNFLDEKVNEIASDGDGEEGEEEEEVASGGKSLMQECNEDSSKQPKENIPSESNVKETKKIKEAGVKSKDKQVTGVKSKCKEENELKSKDAQVTSVKPKTKEKPDVKSKNKQYGNQTLERDLFATASHASNFSEDSSRNFQDEDNDTPVFANHSMFMSLSDPIDSTTEGTRFGGRGGRRGYGSSFGRSSYSEYGKRGGGGRGTSTYRDQDNTGYRGRGAGYNRGQGRDGRPNQEGFDQGRRGRGGRGGDSGYGRGRGGRGGDSGYGRGRGGREDSGNRQFGRNDTFTNKRDFHERNSFQKGNSNTKDNKGVSSKTLHPSWEASRKRKLEISGVNAFQGKKITFSDD</sequence>
<evidence type="ECO:0000256" key="5">
    <source>
        <dbReference type="SAM" id="Coils"/>
    </source>
</evidence>
<feature type="compositionally biased region" description="Gly residues" evidence="6">
    <location>
        <begin position="437"/>
        <end position="460"/>
    </location>
</feature>
<feature type="compositionally biased region" description="Acidic residues" evidence="6">
    <location>
        <begin position="205"/>
        <end position="218"/>
    </location>
</feature>
<keyword evidence="2 5" id="KW-0175">Coiled coil</keyword>
<feature type="compositionally biased region" description="Basic and acidic residues" evidence="6">
    <location>
        <begin position="246"/>
        <end position="264"/>
    </location>
</feature>
<evidence type="ECO:0000313" key="8">
    <source>
        <dbReference type="EMBL" id="CAI9731278.1"/>
    </source>
</evidence>
<dbReference type="InterPro" id="IPR015158">
    <property type="entry name" value="Bud22_dom"/>
</dbReference>
<evidence type="ECO:0000256" key="3">
    <source>
        <dbReference type="ARBA" id="ARBA00025646"/>
    </source>
</evidence>
<evidence type="ECO:0000256" key="2">
    <source>
        <dbReference type="ARBA" id="ARBA00023054"/>
    </source>
</evidence>
<dbReference type="Proteomes" id="UP001162480">
    <property type="component" value="Chromosome 12"/>
</dbReference>
<dbReference type="InterPro" id="IPR037393">
    <property type="entry name" value="Bud22/SRFB1"/>
</dbReference>
<organism evidence="8 9">
    <name type="scientific">Octopus vulgaris</name>
    <name type="common">Common octopus</name>
    <dbReference type="NCBI Taxonomy" id="6645"/>
    <lineage>
        <taxon>Eukaryota</taxon>
        <taxon>Metazoa</taxon>
        <taxon>Spiralia</taxon>
        <taxon>Lophotrochozoa</taxon>
        <taxon>Mollusca</taxon>
        <taxon>Cephalopoda</taxon>
        <taxon>Coleoidea</taxon>
        <taxon>Octopodiformes</taxon>
        <taxon>Octopoda</taxon>
        <taxon>Incirrata</taxon>
        <taxon>Octopodidae</taxon>
        <taxon>Octopus</taxon>
    </lineage>
</organism>
<reference evidence="8" key="1">
    <citation type="submission" date="2023-08" db="EMBL/GenBank/DDBJ databases">
        <authorList>
            <person name="Alioto T."/>
            <person name="Alioto T."/>
            <person name="Gomez Garrido J."/>
        </authorList>
    </citation>
    <scope>NUCLEOTIDE SEQUENCE</scope>
</reference>
<name>A0AA36BC04_OCTVU</name>
<evidence type="ECO:0000256" key="6">
    <source>
        <dbReference type="SAM" id="MobiDB-lite"/>
    </source>
</evidence>